<evidence type="ECO:0000256" key="1">
    <source>
        <dbReference type="ARBA" id="ARBA00023015"/>
    </source>
</evidence>
<keyword evidence="1" id="KW-0805">Transcription regulation</keyword>
<dbReference type="InterPro" id="IPR041583">
    <property type="entry name" value="TetR_C_31"/>
</dbReference>
<sequence>MGESTRRFDPERKDRIIEACLDVIAAKGVAGASHRVIAAAANVPLGSMTYHFDGMADLLHQAFERYANRCVEAFAARMDEATDEDGACEAVARHIETDLVSTQRDLVINMELYTIAARDHAYRDITERWMAASRAQLERFFDAPTAAMLDSLIEGLTLHRALGDDSLGAGTVREAIRRIVRTA</sequence>
<evidence type="ECO:0000259" key="5">
    <source>
        <dbReference type="PROSITE" id="PS50977"/>
    </source>
</evidence>
<dbReference type="InterPro" id="IPR001647">
    <property type="entry name" value="HTH_TetR"/>
</dbReference>
<dbReference type="SUPFAM" id="SSF46689">
    <property type="entry name" value="Homeodomain-like"/>
    <property type="match status" value="1"/>
</dbReference>
<evidence type="ECO:0000313" key="6">
    <source>
        <dbReference type="EMBL" id="NEG54573.1"/>
    </source>
</evidence>
<comment type="caution">
    <text evidence="6">The sequence shown here is derived from an EMBL/GenBank/DDBJ whole genome shotgun (WGS) entry which is preliminary data.</text>
</comment>
<organism evidence="6 7">
    <name type="scientific">Bifidobacterium platyrrhinorum</name>
    <dbReference type="NCBI Taxonomy" id="2661628"/>
    <lineage>
        <taxon>Bacteria</taxon>
        <taxon>Bacillati</taxon>
        <taxon>Actinomycetota</taxon>
        <taxon>Actinomycetes</taxon>
        <taxon>Bifidobacteriales</taxon>
        <taxon>Bifidobacteriaceae</taxon>
        <taxon>Bifidobacterium</taxon>
    </lineage>
</organism>
<dbReference type="InterPro" id="IPR009057">
    <property type="entry name" value="Homeodomain-like_sf"/>
</dbReference>
<dbReference type="RefSeq" id="WP_163196251.1">
    <property type="nucleotide sequence ID" value="NZ_WHZV01000001.1"/>
</dbReference>
<evidence type="ECO:0000256" key="4">
    <source>
        <dbReference type="PROSITE-ProRule" id="PRU00335"/>
    </source>
</evidence>
<proteinExistence type="predicted"/>
<dbReference type="PANTHER" id="PTHR47506">
    <property type="entry name" value="TRANSCRIPTIONAL REGULATORY PROTEIN"/>
    <property type="match status" value="1"/>
</dbReference>
<evidence type="ECO:0000256" key="2">
    <source>
        <dbReference type="ARBA" id="ARBA00023125"/>
    </source>
</evidence>
<dbReference type="Proteomes" id="UP000483293">
    <property type="component" value="Unassembled WGS sequence"/>
</dbReference>
<dbReference type="GO" id="GO:0003677">
    <property type="term" value="F:DNA binding"/>
    <property type="evidence" value="ECO:0007669"/>
    <property type="project" value="UniProtKB-UniRule"/>
</dbReference>
<dbReference type="EMBL" id="WHZV01000001">
    <property type="protein sequence ID" value="NEG54573.1"/>
    <property type="molecule type" value="Genomic_DNA"/>
</dbReference>
<feature type="DNA-binding region" description="H-T-H motif" evidence="4">
    <location>
        <begin position="33"/>
        <end position="52"/>
    </location>
</feature>
<gene>
    <name evidence="6" type="ORF">GFD21_01995</name>
</gene>
<keyword evidence="7" id="KW-1185">Reference proteome</keyword>
<dbReference type="Pfam" id="PF00440">
    <property type="entry name" value="TetR_N"/>
    <property type="match status" value="1"/>
</dbReference>
<protein>
    <submittedName>
        <fullName evidence="6">TetR family transcriptional regulator</fullName>
    </submittedName>
</protein>
<accession>A0A6L9SS17</accession>
<dbReference type="AlphaFoldDB" id="A0A6L9SS17"/>
<dbReference type="SUPFAM" id="SSF48498">
    <property type="entry name" value="Tetracyclin repressor-like, C-terminal domain"/>
    <property type="match status" value="1"/>
</dbReference>
<reference evidence="6 7" key="1">
    <citation type="submission" date="2019-10" db="EMBL/GenBank/DDBJ databases">
        <title>Bifidobacterium from non-human primates.</title>
        <authorList>
            <person name="Modesto M."/>
        </authorList>
    </citation>
    <scope>NUCLEOTIDE SEQUENCE [LARGE SCALE GENOMIC DNA]</scope>
    <source>
        <strain evidence="6 7">SMA15</strain>
    </source>
</reference>
<evidence type="ECO:0000256" key="3">
    <source>
        <dbReference type="ARBA" id="ARBA00023163"/>
    </source>
</evidence>
<evidence type="ECO:0000313" key="7">
    <source>
        <dbReference type="Proteomes" id="UP000483293"/>
    </source>
</evidence>
<dbReference type="InterPro" id="IPR036271">
    <property type="entry name" value="Tet_transcr_reg_TetR-rel_C_sf"/>
</dbReference>
<name>A0A6L9SS17_9BIFI</name>
<dbReference type="Gene3D" id="1.10.357.10">
    <property type="entry name" value="Tetracycline Repressor, domain 2"/>
    <property type="match status" value="1"/>
</dbReference>
<dbReference type="PROSITE" id="PS50977">
    <property type="entry name" value="HTH_TETR_2"/>
    <property type="match status" value="1"/>
</dbReference>
<keyword evidence="3" id="KW-0804">Transcription</keyword>
<feature type="domain" description="HTH tetR-type" evidence="5">
    <location>
        <begin position="10"/>
        <end position="70"/>
    </location>
</feature>
<dbReference type="Pfam" id="PF17940">
    <property type="entry name" value="TetR_C_31"/>
    <property type="match status" value="1"/>
</dbReference>
<keyword evidence="2 4" id="KW-0238">DNA-binding</keyword>
<dbReference type="PANTHER" id="PTHR47506:SF6">
    <property type="entry name" value="HTH-TYPE TRANSCRIPTIONAL REPRESSOR NEMR"/>
    <property type="match status" value="1"/>
</dbReference>